<dbReference type="SUPFAM" id="SSF52540">
    <property type="entry name" value="P-loop containing nucleoside triphosphate hydrolases"/>
    <property type="match status" value="1"/>
</dbReference>
<dbReference type="EMBL" id="RCCP01000001">
    <property type="protein sequence ID" value="RLJ91350.1"/>
    <property type="molecule type" value="Genomic_DNA"/>
</dbReference>
<gene>
    <name evidence="5" type="ORF">DFR62_1514</name>
</gene>
<dbReference type="AlphaFoldDB" id="A0A497YNG6"/>
<sequence length="192" mass="21453">MRLKVDKLTKIYKGGQGIRDLELQLQKGEITALTGANGAGKSTLLRLLTNEESPTYGTVDWCGDQTVNFMPDELQFPPELRAGEVIHLLAGLKKLPVSEEERVLRRVGLYEAKGQKVSRFSKGMRQRLNLAQCLLGPASLLLLDEPTNALDVEWIAKLQGILQEERALGKTILFTTHLERFAEETADRIVKL</sequence>
<evidence type="ECO:0000256" key="1">
    <source>
        <dbReference type="ARBA" id="ARBA00022448"/>
    </source>
</evidence>
<dbReference type="InterPro" id="IPR003439">
    <property type="entry name" value="ABC_transporter-like_ATP-bd"/>
</dbReference>
<evidence type="ECO:0000256" key="3">
    <source>
        <dbReference type="ARBA" id="ARBA00022840"/>
    </source>
</evidence>
<dbReference type="Pfam" id="PF00005">
    <property type="entry name" value="ABC_tran"/>
    <property type="match status" value="1"/>
</dbReference>
<protein>
    <submittedName>
        <fullName evidence="5">ABC-2 type transport system ATP-binding protein</fullName>
    </submittedName>
</protein>
<dbReference type="Gene3D" id="3.40.50.300">
    <property type="entry name" value="P-loop containing nucleotide triphosphate hydrolases"/>
    <property type="match status" value="1"/>
</dbReference>
<dbReference type="InterPro" id="IPR027417">
    <property type="entry name" value="P-loop_NTPase"/>
</dbReference>
<dbReference type="PROSITE" id="PS00211">
    <property type="entry name" value="ABC_TRANSPORTER_1"/>
    <property type="match status" value="1"/>
</dbReference>
<keyword evidence="2" id="KW-0547">Nucleotide-binding</keyword>
<accession>A0A497YNG6</accession>
<dbReference type="SMART" id="SM00382">
    <property type="entry name" value="AAA"/>
    <property type="match status" value="1"/>
</dbReference>
<keyword evidence="6" id="KW-1185">Reference proteome</keyword>
<dbReference type="Proteomes" id="UP000280791">
    <property type="component" value="Unassembled WGS sequence"/>
</dbReference>
<comment type="caution">
    <text evidence="5">The sequence shown here is derived from an EMBL/GenBank/DDBJ whole genome shotgun (WGS) entry which is preliminary data.</text>
</comment>
<dbReference type="GO" id="GO:0016887">
    <property type="term" value="F:ATP hydrolysis activity"/>
    <property type="evidence" value="ECO:0007669"/>
    <property type="project" value="InterPro"/>
</dbReference>
<keyword evidence="1" id="KW-0813">Transport</keyword>
<dbReference type="PROSITE" id="PS50893">
    <property type="entry name" value="ABC_TRANSPORTER_2"/>
    <property type="match status" value="1"/>
</dbReference>
<evidence type="ECO:0000256" key="2">
    <source>
        <dbReference type="ARBA" id="ARBA00022741"/>
    </source>
</evidence>
<dbReference type="CDD" id="cd03230">
    <property type="entry name" value="ABC_DR_subfamily_A"/>
    <property type="match status" value="1"/>
</dbReference>
<feature type="domain" description="ABC transporter" evidence="4">
    <location>
        <begin position="3"/>
        <end position="192"/>
    </location>
</feature>
<dbReference type="InterPro" id="IPR017871">
    <property type="entry name" value="ABC_transporter-like_CS"/>
</dbReference>
<reference evidence="5 6" key="1">
    <citation type="submission" date="2018-10" db="EMBL/GenBank/DDBJ databases">
        <title>Genomic Encyclopedia of Type Strains, Phase IV (KMG-IV): sequencing the most valuable type-strain genomes for metagenomic binning, comparative biology and taxonomic classification.</title>
        <authorList>
            <person name="Goeker M."/>
        </authorList>
    </citation>
    <scope>NUCLEOTIDE SEQUENCE [LARGE SCALE GENOMIC DNA]</scope>
    <source>
        <strain evidence="5 6">DSM 20549</strain>
    </source>
</reference>
<dbReference type="PANTHER" id="PTHR42939:SF1">
    <property type="entry name" value="ABC TRANSPORTER ATP-BINDING PROTEIN ALBC-RELATED"/>
    <property type="match status" value="1"/>
</dbReference>
<proteinExistence type="predicted"/>
<name>A0A497YNG6_9BACL</name>
<evidence type="ECO:0000313" key="5">
    <source>
        <dbReference type="EMBL" id="RLJ91350.1"/>
    </source>
</evidence>
<dbReference type="InterPro" id="IPR003593">
    <property type="entry name" value="AAA+_ATPase"/>
</dbReference>
<dbReference type="GO" id="GO:0005524">
    <property type="term" value="F:ATP binding"/>
    <property type="evidence" value="ECO:0007669"/>
    <property type="project" value="UniProtKB-KW"/>
</dbReference>
<dbReference type="RefSeq" id="WP_158290792.1">
    <property type="nucleotide sequence ID" value="NZ_QBEW01000027.1"/>
</dbReference>
<dbReference type="InterPro" id="IPR051782">
    <property type="entry name" value="ABC_Transporter_VariousFunc"/>
</dbReference>
<organism evidence="5 6">
    <name type="scientific">Planococcus citreus</name>
    <dbReference type="NCBI Taxonomy" id="1373"/>
    <lineage>
        <taxon>Bacteria</taxon>
        <taxon>Bacillati</taxon>
        <taxon>Bacillota</taxon>
        <taxon>Bacilli</taxon>
        <taxon>Bacillales</taxon>
        <taxon>Caryophanaceae</taxon>
        <taxon>Planococcus</taxon>
    </lineage>
</organism>
<evidence type="ECO:0000313" key="6">
    <source>
        <dbReference type="Proteomes" id="UP000280791"/>
    </source>
</evidence>
<dbReference type="PANTHER" id="PTHR42939">
    <property type="entry name" value="ABC TRANSPORTER ATP-BINDING PROTEIN ALBC-RELATED"/>
    <property type="match status" value="1"/>
</dbReference>
<evidence type="ECO:0000259" key="4">
    <source>
        <dbReference type="PROSITE" id="PS50893"/>
    </source>
</evidence>
<keyword evidence="3 5" id="KW-0067">ATP-binding</keyword>